<organism evidence="1 2">
    <name type="scientific">Listeria booriae</name>
    <dbReference type="NCBI Taxonomy" id="1552123"/>
    <lineage>
        <taxon>Bacteria</taxon>
        <taxon>Bacillati</taxon>
        <taxon>Bacillota</taxon>
        <taxon>Bacilli</taxon>
        <taxon>Bacillales</taxon>
        <taxon>Listeriaceae</taxon>
        <taxon>Listeria</taxon>
    </lineage>
</organism>
<dbReference type="Proteomes" id="UP000532866">
    <property type="component" value="Unassembled WGS sequence"/>
</dbReference>
<comment type="caution">
    <text evidence="1">The sequence shown here is derived from an EMBL/GenBank/DDBJ whole genome shotgun (WGS) entry which is preliminary data.</text>
</comment>
<protein>
    <submittedName>
        <fullName evidence="1">Uncharacterized protein</fullName>
    </submittedName>
</protein>
<dbReference type="RefSeq" id="WP_185372914.1">
    <property type="nucleotide sequence ID" value="NZ_JAARNB010000001.1"/>
</dbReference>
<evidence type="ECO:0000313" key="1">
    <source>
        <dbReference type="EMBL" id="MBC1331078.1"/>
    </source>
</evidence>
<accession>A0A7X0WDH9</accession>
<dbReference type="EMBL" id="JAAROL010000001">
    <property type="protein sequence ID" value="MBC1331078.1"/>
    <property type="molecule type" value="Genomic_DNA"/>
</dbReference>
<gene>
    <name evidence="1" type="ORF">HB759_03855</name>
</gene>
<sequence>MNAVEYEKYKKKLEVALESLVELYDSEADNKDYGKKQQEYESLHDYIFDSIRSIKGSLWEISILKDEVSK</sequence>
<evidence type="ECO:0000313" key="2">
    <source>
        <dbReference type="Proteomes" id="UP000532866"/>
    </source>
</evidence>
<reference evidence="1 2" key="1">
    <citation type="submission" date="2020-03" db="EMBL/GenBank/DDBJ databases">
        <title>Soil Listeria distribution.</title>
        <authorList>
            <person name="Liao J."/>
            <person name="Wiedmann M."/>
        </authorList>
    </citation>
    <scope>NUCLEOTIDE SEQUENCE [LARGE SCALE GENOMIC DNA]</scope>
    <source>
        <strain evidence="1 2">FSL L7-1833</strain>
    </source>
</reference>
<proteinExistence type="predicted"/>
<dbReference type="AlphaFoldDB" id="A0A7X0WDH9"/>
<name>A0A7X0WDH9_9LIST</name>